<dbReference type="STRING" id="1257118.L8GRS0"/>
<feature type="region of interest" description="Disordered" evidence="8">
    <location>
        <begin position="2271"/>
        <end position="2303"/>
    </location>
</feature>
<dbReference type="GO" id="GO:0016579">
    <property type="term" value="P:protein deubiquitination"/>
    <property type="evidence" value="ECO:0007669"/>
    <property type="project" value="InterPro"/>
</dbReference>
<dbReference type="InterPro" id="IPR038765">
    <property type="entry name" value="Papain-like_cys_pep_sf"/>
</dbReference>
<keyword evidence="4" id="KW-0645">Protease</keyword>
<dbReference type="PROSITE" id="PS00972">
    <property type="entry name" value="USP_1"/>
    <property type="match status" value="1"/>
</dbReference>
<accession>L8GRS0</accession>
<feature type="compositionally biased region" description="Basic and acidic residues" evidence="8">
    <location>
        <begin position="1942"/>
        <end position="1954"/>
    </location>
</feature>
<comment type="catalytic activity">
    <reaction evidence="1">
        <text>Thiol-dependent hydrolysis of ester, thioester, amide, peptide and isopeptide bonds formed by the C-terminal Gly of ubiquitin (a 76-residue protein attached to proteins as an intracellular targeting signal).</text>
        <dbReference type="EC" id="3.4.19.12"/>
    </reaction>
</comment>
<dbReference type="GeneID" id="14916213"/>
<dbReference type="Pfam" id="PF25010">
    <property type="entry name" value="ARM_UBP24_USP9X-Y"/>
    <property type="match status" value="1"/>
</dbReference>
<dbReference type="InterPro" id="IPR056850">
    <property type="entry name" value="ARM_UBP34_24_USP9X_Y"/>
</dbReference>
<dbReference type="InterPro" id="IPR029071">
    <property type="entry name" value="Ubiquitin-like_domsf"/>
</dbReference>
<feature type="domain" description="Ubiquitin-like" evidence="9">
    <location>
        <begin position="856"/>
        <end position="933"/>
    </location>
</feature>
<feature type="compositionally biased region" description="Basic residues" evidence="8">
    <location>
        <begin position="569"/>
        <end position="578"/>
    </location>
</feature>
<sequence>MPSRPLQLAEEALRSVLDETVDSVEHLNYFIRIALPKIVKSLLTRRDLSGNIRVHFNNYLIHIKEVSQVLCILTQPDQDFYQLSKRPDKEHYPKIMEKVREYFAKNEVVPAKDRELSWQSDFVYINPKGEPLSTHYLISVEYFGKRGGFDAIMDRLLDKENKPPLPIIELLLRAIVYTSKVLRRDFVKEYVPKVQQAIFHQLLEATQVEMKKDAKTSFKDISKSLKALLGLIMPPEEIDKVIEGFNLDAALMSLKSNVLERRLNGLKLIRKMIARATPKDDKKSSLAYFWNKTKQATAAVATAAVAPGYGGVAQGQDGEKKEVEEKPIDPNFVLSWLLDNEILKLLFTNTHVELIRQSLGILNFLVSKNKLAVEDLDMLWEASLGRHESEKRVIFETIVSLGQNLPYKTIDHIFSRIMETPINGYDAETVILVHDFTVIGVKANNSGKKNWYGMDVLWKLAMQEGEGIQDALATCAFDNLVELLKLELVAPVRTTYTERCAENLMKSVCMPQSLELLIKIVETNPKKGRKKVVDALARKYKLLDAFFADLQKYKREVHSAEESEDDGGKKKKKKKKNKGRVVLMRYPHMQQIKIRLSFLEFLLVNSSSTLTAAQVDVLWDNLITNALVPEEREACFAWLEKSSANKPDGFVAFDESVIQHLFVDKMAQMDCTLLNQAGFNVFHRYFLAINEKKDRLKRVDKATDELYVASPDLIGIDNLWQIALDAQDVEVSQAAIRTLNELHQNVSGESLKAKVGKIREAYIGVAMSHLSKEAATLKPDSPAPHGSQQRIQRCLTLLKTFVEDFDARGRKAAAVSAATSAASAAQAGAPPQAGGTVSGPSGTLVTRRGADMGPPISFYVKTDLKPSFTVHLRSRDTLGALKRKVSQIVERPPELLSVFIFETRELHDDDKTFYEYKIGDGYTIFVKLRERVGEVRKKPKKSKSADTKGKKPGGQSSVVQEEVNEGVPIDALIFEFLQMQLGALGLQTNRHMTVVSAPNAQPTTMMGSVANAIGMGTTSSSLSPNAAASSSTLTADKKKNSKSASSETLNKAKAENVHHPARILASEGNFDRLYDLLDYGNDIGRQVWELMNLLPTNQKILQQFRSADFDWDALFNPKHLYKLIYSLDVVGKLITPLDSDSVHIRHRYCAVLHSTVDVESIGRFVSLGGGKHLVRLFMSIENDPSNPGQRAVFASLLRIINAITLSGKEQEGSKAQVNLELFANVKLSEMVNKLLQVISSAAAESKQEPLEKEEPTESQRRDDPMSASATVEVGGAETVIATPSATLPSPRSPLDNSTALSSGEVVKHALDLLVTFVIAKVELLEQLYDYEKQDGWVERLLLAAPVRKIRQAAANDMLRLSQQVESEALQKLGAEPPAKHFLEALLSILPGITSYSATCQQYFSLLRGLLKNDKAGVDAQMAGKLLHDLLLQIRLAPVRESSGNGPVDEVIIGMLGIVRGLIRKYPELKSECTKDKGGLVGQVFEQCLFALPTAEEHGPTAPPKCKTAESRTAAFSLLTELAKDNEECFRELVALLNSQLNKVEPNGWWMVGGRLPRSKYGYVGLQNQGATCYMNSLMQQLFLIPRFRQGILLADDNSADKSDSLLYQMQVLFSNLMKSVKRYYDTIEFCAAYKDYDGKPVNTGQQMDANEFFNNLFAKLEDHLKGSEEEKLLSDVFGGELSNQLIPKECTHRSERLEPFYSLSIEIKNKKDIEESLKLFIAGEMLQGENKYKCEICQKGRDTLKRCCIAKLPRIMMLHLKRFEFDLEKMRNVKLNDRCEFPMSLNMEPYTKEYIGRQELDAANLRMSQDRDDDDVPRYPPEYYEYQLVGIVVHQGSADSGHYYSFIKERVPLEESREAAWFEFNDTNVIPFSADRIPYECFGGEEEVMVYDREKGTAKKAMRPKINNAYILVYERKDVDLNDWAKRQLEKEERKKGKRRNKAEPSESNEKDGNPNKAADQESDDEAAVGGVADNSGNESEDSRSEPFMTPSHSASSLVDIENAAAMMSPKGERDDKKEETRPESPENGPGTNGEEGNKHEGAATELVVAVSQEKPASPDAQPMPVQQVFSGGEMAKSPSFLALLFLGKLANVVKKKQREEELKRRREQQKRFRQGLSSSVIPEEIMNYVWEENRVFLTEKYAHDDDFLKFVWDVTHLYNGTENKGEPTMATVQFTTRFMIEIGSRTRTDTHMFDVWVQHLKRLYTDNHEACRWLLTMLSKDDDKFVSLLLHCPMERVRRAFASIILHAMHQLLPQERHLYPRYIAMQASDSDDEKGEEDKLGTPRKDKGKGKEKGDGDGVQDEESPAVLQFVEFLISLLKTVRRNLRHSAQYFNLLYDFVLTSLEEKKYFLARHIVREYIEFYLQTGKFAPVALRRGTKDEARRYRPTAGGQTSTASATKMNAPSLAGLVQTIAVLVRHTDPRNEKGSLPPTQYDPENVLELPNKDRDLLINSAFIIRLIKDGADPLATIDILKHYSWEDRKRSKMFLVDIKDVLNKASSEQLRLYFRIIKHLLLIQDSSQDWRIEYALVALHKSLGHSSITNKETVGACIKFIQKLSEKNDKVKAWLVKNKTISNEIVEHHQRLIQAEKEKEAAASGTGGSRSAFSLAKTLHK</sequence>
<dbReference type="CDD" id="cd17039">
    <property type="entry name" value="Ubl_ubiquitin_like"/>
    <property type="match status" value="1"/>
</dbReference>
<dbReference type="EC" id="3.4.19.12" evidence="3"/>
<feature type="region of interest" description="Disordered" evidence="8">
    <location>
        <begin position="2592"/>
        <end position="2615"/>
    </location>
</feature>
<evidence type="ECO:0000259" key="10">
    <source>
        <dbReference type="PROSITE" id="PS50235"/>
    </source>
</evidence>
<keyword evidence="5" id="KW-0833">Ubl conjugation pathway</keyword>
<keyword evidence="12" id="KW-1185">Reference proteome</keyword>
<dbReference type="GO" id="GO:0006508">
    <property type="term" value="P:proteolysis"/>
    <property type="evidence" value="ECO:0007669"/>
    <property type="project" value="UniProtKB-KW"/>
</dbReference>
<name>L8GRS0_ACACF</name>
<dbReference type="KEGG" id="acan:ACA1_164780"/>
<dbReference type="PROSITE" id="PS50235">
    <property type="entry name" value="USP_3"/>
    <property type="match status" value="1"/>
</dbReference>
<dbReference type="InterPro" id="IPR000626">
    <property type="entry name" value="Ubiquitin-like_dom"/>
</dbReference>
<dbReference type="GO" id="GO:0004843">
    <property type="term" value="F:cysteine-type deubiquitinase activity"/>
    <property type="evidence" value="ECO:0007669"/>
    <property type="project" value="UniProtKB-EC"/>
</dbReference>
<dbReference type="PANTHER" id="PTHR24006">
    <property type="entry name" value="UBIQUITIN CARBOXYL-TERMINAL HYDROLASE"/>
    <property type="match status" value="1"/>
</dbReference>
<evidence type="ECO:0000256" key="6">
    <source>
        <dbReference type="ARBA" id="ARBA00022801"/>
    </source>
</evidence>
<dbReference type="FunFam" id="3.90.70.10:FF:000022">
    <property type="entry name" value="Ubiquitin carboxyl-terminal hydrolase 24"/>
    <property type="match status" value="1"/>
</dbReference>
<evidence type="ECO:0000259" key="9">
    <source>
        <dbReference type="PROSITE" id="PS50053"/>
    </source>
</evidence>
<dbReference type="SUPFAM" id="SSF48371">
    <property type="entry name" value="ARM repeat"/>
    <property type="match status" value="1"/>
</dbReference>
<evidence type="ECO:0000256" key="7">
    <source>
        <dbReference type="ARBA" id="ARBA00022807"/>
    </source>
</evidence>
<dbReference type="EMBL" id="KB008026">
    <property type="protein sequence ID" value="ELR15597.1"/>
    <property type="molecule type" value="Genomic_DNA"/>
</dbReference>
<feature type="compositionally biased region" description="Basic and acidic residues" evidence="8">
    <location>
        <begin position="2011"/>
        <end position="2025"/>
    </location>
</feature>
<keyword evidence="6" id="KW-0378">Hydrolase</keyword>
<dbReference type="CDD" id="cd02659">
    <property type="entry name" value="peptidase_C19C"/>
    <property type="match status" value="1"/>
</dbReference>
<evidence type="ECO:0000256" key="1">
    <source>
        <dbReference type="ARBA" id="ARBA00000707"/>
    </source>
</evidence>
<dbReference type="GO" id="GO:0005634">
    <property type="term" value="C:nucleus"/>
    <property type="evidence" value="ECO:0007669"/>
    <property type="project" value="TreeGrafter"/>
</dbReference>
<dbReference type="InterPro" id="IPR016024">
    <property type="entry name" value="ARM-type_fold"/>
</dbReference>
<comment type="similarity">
    <text evidence="2">Belongs to the peptidase C19 family.</text>
</comment>
<feature type="region of interest" description="Disordered" evidence="8">
    <location>
        <begin position="1932"/>
        <end position="2039"/>
    </location>
</feature>
<reference evidence="11 12" key="1">
    <citation type="journal article" date="2013" name="Genome Biol.">
        <title>Genome of Acanthamoeba castellanii highlights extensive lateral gene transfer and early evolution of tyrosine kinase signaling.</title>
        <authorList>
            <person name="Clarke M."/>
            <person name="Lohan A.J."/>
            <person name="Liu B."/>
            <person name="Lagkouvardos I."/>
            <person name="Roy S."/>
            <person name="Zafar N."/>
            <person name="Bertelli C."/>
            <person name="Schilde C."/>
            <person name="Kianianmomeni A."/>
            <person name="Burglin T.R."/>
            <person name="Frech C."/>
            <person name="Turcotte B."/>
            <person name="Kopec K.O."/>
            <person name="Synnott J.M."/>
            <person name="Choo C."/>
            <person name="Paponov I."/>
            <person name="Finkler A."/>
            <person name="Soon Heng Tan C."/>
            <person name="Hutchins A.P."/>
            <person name="Weinmeier T."/>
            <person name="Rattei T."/>
            <person name="Chu J.S."/>
            <person name="Gimenez G."/>
            <person name="Irimia M."/>
            <person name="Rigden D.J."/>
            <person name="Fitzpatrick D.A."/>
            <person name="Lorenzo-Morales J."/>
            <person name="Bateman A."/>
            <person name="Chiu C.H."/>
            <person name="Tang P."/>
            <person name="Hegemann P."/>
            <person name="Fromm H."/>
            <person name="Raoult D."/>
            <person name="Greub G."/>
            <person name="Miranda-Saavedra D."/>
            <person name="Chen N."/>
            <person name="Nash P."/>
            <person name="Ginger M.L."/>
            <person name="Horn M."/>
            <person name="Schaap P."/>
            <person name="Caler L."/>
            <person name="Loftus B."/>
        </authorList>
    </citation>
    <scope>NUCLEOTIDE SEQUENCE [LARGE SCALE GENOMIC DNA]</scope>
    <source>
        <strain evidence="11 12">Neff</strain>
    </source>
</reference>
<dbReference type="SUPFAM" id="SSF54236">
    <property type="entry name" value="Ubiquitin-like"/>
    <property type="match status" value="1"/>
</dbReference>
<feature type="domain" description="USP" evidence="10">
    <location>
        <begin position="1563"/>
        <end position="1917"/>
    </location>
</feature>
<evidence type="ECO:0000313" key="12">
    <source>
        <dbReference type="Proteomes" id="UP000011083"/>
    </source>
</evidence>
<feature type="compositionally biased region" description="Low complexity" evidence="8">
    <location>
        <begin position="1019"/>
        <end position="1034"/>
    </location>
</feature>
<dbReference type="PROSITE" id="PS50053">
    <property type="entry name" value="UBIQUITIN_2"/>
    <property type="match status" value="1"/>
</dbReference>
<dbReference type="Gene3D" id="3.10.20.90">
    <property type="entry name" value="Phosphatidylinositol 3-kinase Catalytic Subunit, Chain A, domain 1"/>
    <property type="match status" value="1"/>
</dbReference>
<feature type="compositionally biased region" description="Basic and acidic residues" evidence="8">
    <location>
        <begin position="2278"/>
        <end position="2298"/>
    </location>
</feature>
<dbReference type="VEuPathDB" id="AmoebaDB:ACA1_164780"/>
<feature type="region of interest" description="Disordered" evidence="8">
    <location>
        <begin position="1019"/>
        <end position="1052"/>
    </location>
</feature>
<dbReference type="Proteomes" id="UP000011083">
    <property type="component" value="Unassembled WGS sequence"/>
</dbReference>
<evidence type="ECO:0000256" key="5">
    <source>
        <dbReference type="ARBA" id="ARBA00022786"/>
    </source>
</evidence>
<dbReference type="RefSeq" id="XP_004337610.1">
    <property type="nucleotide sequence ID" value="XM_004337562.1"/>
</dbReference>
<feature type="region of interest" description="Disordered" evidence="8">
    <location>
        <begin position="824"/>
        <end position="847"/>
    </location>
</feature>
<feature type="region of interest" description="Disordered" evidence="8">
    <location>
        <begin position="935"/>
        <end position="960"/>
    </location>
</feature>
<dbReference type="PANTHER" id="PTHR24006:SF910">
    <property type="entry name" value="UBIQUITINYL HYDROLASE 1"/>
    <property type="match status" value="1"/>
</dbReference>
<dbReference type="OrthoDB" id="289038at2759"/>
<keyword evidence="7" id="KW-0788">Thiol protease</keyword>
<dbReference type="InterPro" id="IPR028889">
    <property type="entry name" value="USP"/>
</dbReference>
<dbReference type="InterPro" id="IPR018200">
    <property type="entry name" value="USP_CS"/>
</dbReference>
<evidence type="ECO:0000313" key="11">
    <source>
        <dbReference type="EMBL" id="ELR15597.1"/>
    </source>
</evidence>
<dbReference type="InterPro" id="IPR021905">
    <property type="entry name" value="DUF3517"/>
</dbReference>
<dbReference type="InterPro" id="IPR001394">
    <property type="entry name" value="Peptidase_C19_UCH"/>
</dbReference>
<evidence type="ECO:0000256" key="4">
    <source>
        <dbReference type="ARBA" id="ARBA00022670"/>
    </source>
</evidence>
<dbReference type="OMA" id="MDAYEFF"/>
<dbReference type="InterPro" id="IPR050164">
    <property type="entry name" value="Peptidase_C19"/>
</dbReference>
<dbReference type="Pfam" id="PF00240">
    <property type="entry name" value="ubiquitin"/>
    <property type="match status" value="1"/>
</dbReference>
<dbReference type="Gene3D" id="3.90.70.10">
    <property type="entry name" value="Cysteine proteinases"/>
    <property type="match status" value="1"/>
</dbReference>
<feature type="compositionally biased region" description="Low complexity" evidence="8">
    <location>
        <begin position="2026"/>
        <end position="2035"/>
    </location>
</feature>
<dbReference type="SUPFAM" id="SSF54001">
    <property type="entry name" value="Cysteine proteinases"/>
    <property type="match status" value="1"/>
</dbReference>
<evidence type="ECO:0000256" key="3">
    <source>
        <dbReference type="ARBA" id="ARBA00012759"/>
    </source>
</evidence>
<evidence type="ECO:0000256" key="2">
    <source>
        <dbReference type="ARBA" id="ARBA00009085"/>
    </source>
</evidence>
<dbReference type="PROSITE" id="PS00973">
    <property type="entry name" value="USP_2"/>
    <property type="match status" value="1"/>
</dbReference>
<organism evidence="11 12">
    <name type="scientific">Acanthamoeba castellanii (strain ATCC 30010 / Neff)</name>
    <dbReference type="NCBI Taxonomy" id="1257118"/>
    <lineage>
        <taxon>Eukaryota</taxon>
        <taxon>Amoebozoa</taxon>
        <taxon>Discosea</taxon>
        <taxon>Longamoebia</taxon>
        <taxon>Centramoebida</taxon>
        <taxon>Acanthamoebidae</taxon>
        <taxon>Acanthamoeba</taxon>
    </lineage>
</organism>
<feature type="compositionally biased region" description="Basic and acidic residues" evidence="8">
    <location>
        <begin position="1245"/>
        <end position="1264"/>
    </location>
</feature>
<gene>
    <name evidence="11" type="ORF">ACA1_164780</name>
</gene>
<feature type="compositionally biased region" description="Low complexity" evidence="8">
    <location>
        <begin position="824"/>
        <end position="835"/>
    </location>
</feature>
<evidence type="ECO:0000256" key="8">
    <source>
        <dbReference type="SAM" id="MobiDB-lite"/>
    </source>
</evidence>
<dbReference type="GO" id="GO:0005829">
    <property type="term" value="C:cytosol"/>
    <property type="evidence" value="ECO:0007669"/>
    <property type="project" value="TreeGrafter"/>
</dbReference>
<feature type="region of interest" description="Disordered" evidence="8">
    <location>
        <begin position="558"/>
        <end position="578"/>
    </location>
</feature>
<dbReference type="Pfam" id="PF00443">
    <property type="entry name" value="UCH"/>
    <property type="match status" value="1"/>
</dbReference>
<dbReference type="Pfam" id="PF12030">
    <property type="entry name" value="DUF3517"/>
    <property type="match status" value="1"/>
</dbReference>
<proteinExistence type="inferred from homology"/>
<dbReference type="SMART" id="SM00213">
    <property type="entry name" value="UBQ"/>
    <property type="match status" value="1"/>
</dbReference>
<protein>
    <recommendedName>
        <fullName evidence="3">ubiquitinyl hydrolase 1</fullName>
        <ecNumber evidence="3">3.4.19.12</ecNumber>
    </recommendedName>
</protein>
<feature type="region of interest" description="Disordered" evidence="8">
    <location>
        <begin position="1245"/>
        <end position="1273"/>
    </location>
</feature>